<sequence length="399" mass="44856">MKQSIPITVLTGYLGSGKTTLLNHILHGDHGLKIAVIVNDMGSVNVDEALINQGGFKRTEEKLISMANGCICCTLREDLIVALDSLAQLPDIDYIVIEASGISEPIPIAQSLTLPDNPLGIDLTGQVHLDTMVTVVDAKRIWDDFGSGQPIVDRQKEIVDEENRDIRDLLIDQIEFCNVLILNKCDLLEEWQVEKIETLVHSLQREAKIIRSVRSEIALTEILNTNLFDLEQMSYAAGWIKELELGYQDHVPETEEYGISSFVYRSNLPMDAERFNAFLEKHFPASVVRSKGFVWFAQHSDFSSLMETAGNHVDISPLTYWLATLPKAERMQVLSEDPEIKERWHPLYGDRLTEIVFIGIDMHQSGIEAALDLCLVDEDALQSGLYSKTSPYPWEVSSL</sequence>
<dbReference type="Pfam" id="PF02492">
    <property type="entry name" value="cobW"/>
    <property type="match status" value="1"/>
</dbReference>
<keyword evidence="3" id="KW-0143">Chaperone</keyword>
<evidence type="ECO:0000256" key="5">
    <source>
        <dbReference type="ARBA" id="ARBA00049117"/>
    </source>
</evidence>
<dbReference type="InterPro" id="IPR036627">
    <property type="entry name" value="CobW-likC_sf"/>
</dbReference>
<dbReference type="SMART" id="SM00833">
    <property type="entry name" value="CobW_C"/>
    <property type="match status" value="1"/>
</dbReference>
<proteinExistence type="inferred from homology"/>
<dbReference type="InterPro" id="IPR051927">
    <property type="entry name" value="Zn_Chap_cDPG_Synth"/>
</dbReference>
<dbReference type="GO" id="GO:0000166">
    <property type="term" value="F:nucleotide binding"/>
    <property type="evidence" value="ECO:0007669"/>
    <property type="project" value="UniProtKB-KW"/>
</dbReference>
<dbReference type="Gene3D" id="3.30.1220.10">
    <property type="entry name" value="CobW-like, C-terminal domain"/>
    <property type="match status" value="1"/>
</dbReference>
<dbReference type="InterPro" id="IPR011629">
    <property type="entry name" value="CobW-like_C"/>
</dbReference>
<dbReference type="RefSeq" id="WP_108031502.1">
    <property type="nucleotide sequence ID" value="NZ_QAOM01000002.1"/>
</dbReference>
<dbReference type="CDD" id="cd03112">
    <property type="entry name" value="CobW-like"/>
    <property type="match status" value="1"/>
</dbReference>
<name>A0A2T5IQ05_9LACT</name>
<comment type="similarity">
    <text evidence="4">Belongs to the SIMIBI class G3E GTPase family. ZNG1 subfamily.</text>
</comment>
<keyword evidence="2" id="KW-0378">Hydrolase</keyword>
<dbReference type="Gene3D" id="3.40.50.300">
    <property type="entry name" value="P-loop containing nucleotide triphosphate hydrolases"/>
    <property type="match status" value="1"/>
</dbReference>
<dbReference type="InterPro" id="IPR003495">
    <property type="entry name" value="CobW/HypB/UreG_nucleotide-bd"/>
</dbReference>
<evidence type="ECO:0000259" key="6">
    <source>
        <dbReference type="SMART" id="SM00833"/>
    </source>
</evidence>
<comment type="catalytic activity">
    <reaction evidence="5">
        <text>GTP + H2O = GDP + phosphate + H(+)</text>
        <dbReference type="Rhea" id="RHEA:19669"/>
        <dbReference type="ChEBI" id="CHEBI:15377"/>
        <dbReference type="ChEBI" id="CHEBI:15378"/>
        <dbReference type="ChEBI" id="CHEBI:37565"/>
        <dbReference type="ChEBI" id="CHEBI:43474"/>
        <dbReference type="ChEBI" id="CHEBI:58189"/>
    </reaction>
    <physiologicalReaction direction="left-to-right" evidence="5">
        <dbReference type="Rhea" id="RHEA:19670"/>
    </physiologicalReaction>
</comment>
<dbReference type="PANTHER" id="PTHR43603">
    <property type="entry name" value="COBW DOMAIN-CONTAINING PROTEIN DDB_G0274527"/>
    <property type="match status" value="1"/>
</dbReference>
<evidence type="ECO:0000256" key="1">
    <source>
        <dbReference type="ARBA" id="ARBA00022741"/>
    </source>
</evidence>
<dbReference type="GO" id="GO:0016787">
    <property type="term" value="F:hydrolase activity"/>
    <property type="evidence" value="ECO:0007669"/>
    <property type="project" value="UniProtKB-KW"/>
</dbReference>
<keyword evidence="8" id="KW-1185">Reference proteome</keyword>
<evidence type="ECO:0000313" key="7">
    <source>
        <dbReference type="EMBL" id="PTQ85907.1"/>
    </source>
</evidence>
<protein>
    <submittedName>
        <fullName evidence="7">G3E family GTPase</fullName>
    </submittedName>
</protein>
<feature type="domain" description="CobW C-terminal" evidence="6">
    <location>
        <begin position="259"/>
        <end position="375"/>
    </location>
</feature>
<dbReference type="PANTHER" id="PTHR43603:SF3">
    <property type="entry name" value="ZINC CHAPERONE YCIC"/>
    <property type="match status" value="1"/>
</dbReference>
<gene>
    <name evidence="7" type="ORF">C8U37_10210</name>
</gene>
<dbReference type="Pfam" id="PF07683">
    <property type="entry name" value="CobW_C"/>
    <property type="match status" value="1"/>
</dbReference>
<dbReference type="InterPro" id="IPR027417">
    <property type="entry name" value="P-loop_NTPase"/>
</dbReference>
<evidence type="ECO:0000256" key="3">
    <source>
        <dbReference type="ARBA" id="ARBA00023186"/>
    </source>
</evidence>
<organism evidence="7 8">
    <name type="scientific">Trichococcus patagoniensis</name>
    <dbReference type="NCBI Taxonomy" id="382641"/>
    <lineage>
        <taxon>Bacteria</taxon>
        <taxon>Bacillati</taxon>
        <taxon>Bacillota</taxon>
        <taxon>Bacilli</taxon>
        <taxon>Lactobacillales</taxon>
        <taxon>Carnobacteriaceae</taxon>
        <taxon>Trichococcus</taxon>
    </lineage>
</organism>
<dbReference type="SUPFAM" id="SSF52540">
    <property type="entry name" value="P-loop containing nucleoside triphosphate hydrolases"/>
    <property type="match status" value="1"/>
</dbReference>
<dbReference type="OrthoDB" id="9808822at2"/>
<evidence type="ECO:0000256" key="2">
    <source>
        <dbReference type="ARBA" id="ARBA00022801"/>
    </source>
</evidence>
<comment type="caution">
    <text evidence="7">The sequence shown here is derived from an EMBL/GenBank/DDBJ whole genome shotgun (WGS) entry which is preliminary data.</text>
</comment>
<accession>A0A2T5IQ05</accession>
<dbReference type="Proteomes" id="UP000244161">
    <property type="component" value="Unassembled WGS sequence"/>
</dbReference>
<evidence type="ECO:0000313" key="8">
    <source>
        <dbReference type="Proteomes" id="UP000244161"/>
    </source>
</evidence>
<dbReference type="EMBL" id="QAOM01000002">
    <property type="protein sequence ID" value="PTQ85907.1"/>
    <property type="molecule type" value="Genomic_DNA"/>
</dbReference>
<evidence type="ECO:0000256" key="4">
    <source>
        <dbReference type="ARBA" id="ARBA00034320"/>
    </source>
</evidence>
<keyword evidence="1" id="KW-0547">Nucleotide-binding</keyword>
<dbReference type="AlphaFoldDB" id="A0A2T5IQ05"/>
<reference evidence="7 8" key="1">
    <citation type="submission" date="2018-04" db="EMBL/GenBank/DDBJ databases">
        <title>Genomic Encyclopedia of Archaeal and Bacterial Type Strains, Phase II (KMG-II): from individual species to whole genera.</title>
        <authorList>
            <person name="Goeker M."/>
        </authorList>
    </citation>
    <scope>NUCLEOTIDE SEQUENCE [LARGE SCALE GENOMIC DNA]</scope>
    <source>
        <strain evidence="7 8">DSM 18806</strain>
    </source>
</reference>